<accession>A0A1F2WNJ8</accession>
<comment type="caution">
    <text evidence="1">The sequence shown here is derived from an EMBL/GenBank/DDBJ whole genome shotgun (WGS) entry which is preliminary data.</text>
</comment>
<organism evidence="1 2">
    <name type="scientific">Candidatus Solincola sediminis</name>
    <dbReference type="NCBI Taxonomy" id="1797199"/>
    <lineage>
        <taxon>Bacteria</taxon>
        <taxon>Bacillati</taxon>
        <taxon>Actinomycetota</taxon>
        <taxon>Candidatus Geothermincolia</taxon>
        <taxon>Candidatus Geothermincolales</taxon>
        <taxon>Candidatus Geothermincolaceae</taxon>
        <taxon>Candidatus Solincola</taxon>
    </lineage>
</organism>
<dbReference type="EMBL" id="MELK01000023">
    <property type="protein sequence ID" value="OFW58426.1"/>
    <property type="molecule type" value="Genomic_DNA"/>
</dbReference>
<name>A0A1F2WNJ8_9ACTN</name>
<dbReference type="AlphaFoldDB" id="A0A1F2WNJ8"/>
<evidence type="ECO:0000313" key="1">
    <source>
        <dbReference type="EMBL" id="OFW58426.1"/>
    </source>
</evidence>
<proteinExistence type="predicted"/>
<protein>
    <submittedName>
        <fullName evidence="1">Uncharacterized protein</fullName>
    </submittedName>
</protein>
<reference evidence="1 2" key="1">
    <citation type="journal article" date="2016" name="Nat. Commun.">
        <title>Thousands of microbial genomes shed light on interconnected biogeochemical processes in an aquifer system.</title>
        <authorList>
            <person name="Anantharaman K."/>
            <person name="Brown C.T."/>
            <person name="Hug L.A."/>
            <person name="Sharon I."/>
            <person name="Castelle C.J."/>
            <person name="Probst A.J."/>
            <person name="Thomas B.C."/>
            <person name="Singh A."/>
            <person name="Wilkins M.J."/>
            <person name="Karaoz U."/>
            <person name="Brodie E.L."/>
            <person name="Williams K.H."/>
            <person name="Hubbard S.S."/>
            <person name="Banfield J.F."/>
        </authorList>
    </citation>
    <scope>NUCLEOTIDE SEQUENCE [LARGE SCALE GENOMIC DNA]</scope>
</reference>
<sequence length="155" mass="17967">MIEPCGKQEAELWAVEGWDENITHSDMDECIGDYLNGLSMENWPTTIQVNGFSRMKAKFQREAIDLARELLVELWEEYGNQICDCDQEPSSKLIKITQELMDTTIIEFKPWACDQVESVEANVGDWLNKHAIDCWGEEEGKETLSEFTRYHKETP</sequence>
<dbReference type="Proteomes" id="UP000177876">
    <property type="component" value="Unassembled WGS sequence"/>
</dbReference>
<gene>
    <name evidence="1" type="ORF">A2Y75_01575</name>
</gene>
<evidence type="ECO:0000313" key="2">
    <source>
        <dbReference type="Proteomes" id="UP000177876"/>
    </source>
</evidence>